<dbReference type="EMBL" id="KI517384">
    <property type="protein sequence ID" value="ESQ53247.1"/>
    <property type="molecule type" value="Genomic_DNA"/>
</dbReference>
<proteinExistence type="predicted"/>
<dbReference type="AlphaFoldDB" id="V4MDF8"/>
<dbReference type="OMA" id="FTEYDCA"/>
<evidence type="ECO:0008006" key="4">
    <source>
        <dbReference type="Google" id="ProtNLM"/>
    </source>
</evidence>
<dbReference type="KEGG" id="eus:EUTSA_v10027453mg"/>
<dbReference type="Gramene" id="ESQ53247">
    <property type="protein sequence ID" value="ESQ53247"/>
    <property type="gene ID" value="EUTSA_v10027453mg"/>
</dbReference>
<reference evidence="2 3" key="1">
    <citation type="journal article" date="2013" name="Front. Plant Sci.">
        <title>The Reference Genome of the Halophytic Plant Eutrema salsugineum.</title>
        <authorList>
            <person name="Yang R."/>
            <person name="Jarvis D.E."/>
            <person name="Chen H."/>
            <person name="Beilstein M.A."/>
            <person name="Grimwood J."/>
            <person name="Jenkins J."/>
            <person name="Shu S."/>
            <person name="Prochnik S."/>
            <person name="Xin M."/>
            <person name="Ma C."/>
            <person name="Schmutz J."/>
            <person name="Wing R.A."/>
            <person name="Mitchell-Olds T."/>
            <person name="Schumaker K.S."/>
            <person name="Wang X."/>
        </authorList>
    </citation>
    <scope>NUCLEOTIDE SEQUENCE [LARGE SCALE GENOMIC DNA]</scope>
</reference>
<evidence type="ECO:0000313" key="3">
    <source>
        <dbReference type="Proteomes" id="UP000030689"/>
    </source>
</evidence>
<keyword evidence="3" id="KW-1185">Reference proteome</keyword>
<sequence>MNKIRYLDVVSTITMILLLVIAEQANAVSVDGPCFGPCTDTCWWTCQIHGFTEYDCAAFRHQSGCCCKTPKKHIFEESAQLNN</sequence>
<evidence type="ECO:0000256" key="1">
    <source>
        <dbReference type="SAM" id="SignalP"/>
    </source>
</evidence>
<evidence type="ECO:0000313" key="2">
    <source>
        <dbReference type="EMBL" id="ESQ53247.1"/>
    </source>
</evidence>
<dbReference type="Proteomes" id="UP000030689">
    <property type="component" value="Unassembled WGS sequence"/>
</dbReference>
<accession>V4MDF8</accession>
<protein>
    <recommendedName>
        <fullName evidence="4">Knottin scorpion toxin-like domain-containing protein</fullName>
    </recommendedName>
</protein>
<feature type="signal peptide" evidence="1">
    <location>
        <begin position="1"/>
        <end position="27"/>
    </location>
</feature>
<keyword evidence="1" id="KW-0732">Signal</keyword>
<gene>
    <name evidence="2" type="ORF">EUTSA_v10027453mg</name>
</gene>
<feature type="chain" id="PRO_5004721643" description="Knottin scorpion toxin-like domain-containing protein" evidence="1">
    <location>
        <begin position="28"/>
        <end position="83"/>
    </location>
</feature>
<name>V4MDF8_EUTSA</name>
<organism evidence="2 3">
    <name type="scientific">Eutrema salsugineum</name>
    <name type="common">Saltwater cress</name>
    <name type="synonym">Sisymbrium salsugineum</name>
    <dbReference type="NCBI Taxonomy" id="72664"/>
    <lineage>
        <taxon>Eukaryota</taxon>
        <taxon>Viridiplantae</taxon>
        <taxon>Streptophyta</taxon>
        <taxon>Embryophyta</taxon>
        <taxon>Tracheophyta</taxon>
        <taxon>Spermatophyta</taxon>
        <taxon>Magnoliopsida</taxon>
        <taxon>eudicotyledons</taxon>
        <taxon>Gunneridae</taxon>
        <taxon>Pentapetalae</taxon>
        <taxon>rosids</taxon>
        <taxon>malvids</taxon>
        <taxon>Brassicales</taxon>
        <taxon>Brassicaceae</taxon>
        <taxon>Eutremeae</taxon>
        <taxon>Eutrema</taxon>
    </lineage>
</organism>